<dbReference type="RefSeq" id="XP_069149453.1">
    <property type="nucleotide sequence ID" value="XM_069293352.1"/>
</dbReference>
<dbReference type="InterPro" id="IPR024752">
    <property type="entry name" value="Myb/SANT-like_dom"/>
</dbReference>
<reference evidence="3" key="2">
    <citation type="submission" date="2019-01" db="UniProtKB">
        <authorList>
            <consortium name="EnsemblPlants"/>
        </authorList>
    </citation>
    <scope>IDENTIFICATION</scope>
    <source>
        <strain evidence="3">cv. Heinz 1706</strain>
    </source>
</reference>
<feature type="compositionally biased region" description="Polar residues" evidence="1">
    <location>
        <begin position="148"/>
        <end position="157"/>
    </location>
</feature>
<sequence length="260" mass="30486">MVRRRVHDPAKDVWSSPNWPPRIEKMFVGSLVEEMKYHLDVMPSNFHDQAWENVVKDLNRCSGWDFDKAELKKHLTILRKRYRIVRPLYNHGGFGWNSRKKMVVVDDSVWAEYIEVHPEIAPYRKYGCPIYKELCHIFTRPKATGELSVSSMYPRSNPSERNKRKLTEPPKSGSNKRSSVGPNNPKRSKSSDMDQNQNQKDDPYSIASCVVALNDTPGVDRRLYNAAMDLFEHKNWRETFVTMKMDKRLSWLKAMIPRKT</sequence>
<dbReference type="GeneID" id="138341722"/>
<dbReference type="RefSeq" id="XP_069149454.1">
    <property type="nucleotide sequence ID" value="XM_069293353.1"/>
</dbReference>
<protein>
    <recommendedName>
        <fullName evidence="2">Myb/SANT-like domain-containing protein</fullName>
    </recommendedName>
</protein>
<dbReference type="Proteomes" id="UP000004994">
    <property type="component" value="Chromosome 2"/>
</dbReference>
<dbReference type="AlphaFoldDB" id="A0A3Q7F0C5"/>
<dbReference type="InterPro" id="IPR045026">
    <property type="entry name" value="LIMYB"/>
</dbReference>
<dbReference type="EnsemblPlants" id="Solyc02g062220.2.1">
    <property type="protein sequence ID" value="Solyc02g062220.2.1"/>
    <property type="gene ID" value="Solyc02g062220.2"/>
</dbReference>
<evidence type="ECO:0000313" key="3">
    <source>
        <dbReference type="EnsemblPlants" id="Solyc02g062220.2.1"/>
    </source>
</evidence>
<evidence type="ECO:0000256" key="1">
    <source>
        <dbReference type="SAM" id="MobiDB-lite"/>
    </source>
</evidence>
<dbReference type="Gramene" id="Solyc02g062220.2.1">
    <property type="protein sequence ID" value="Solyc02g062220.2.1"/>
    <property type="gene ID" value="Solyc02g062220.2"/>
</dbReference>
<accession>A0A3Q7F0C5</accession>
<dbReference type="InParanoid" id="A0A3Q7F0C5"/>
<keyword evidence="4" id="KW-1185">Reference proteome</keyword>
<dbReference type="PANTHER" id="PTHR47584">
    <property type="match status" value="1"/>
</dbReference>
<dbReference type="Pfam" id="PF12776">
    <property type="entry name" value="Myb_DNA-bind_3"/>
    <property type="match status" value="1"/>
</dbReference>
<feature type="compositionally biased region" description="Polar residues" evidence="1">
    <location>
        <begin position="172"/>
        <end position="182"/>
    </location>
</feature>
<feature type="compositionally biased region" description="Basic and acidic residues" evidence="1">
    <location>
        <begin position="158"/>
        <end position="168"/>
    </location>
</feature>
<proteinExistence type="predicted"/>
<feature type="region of interest" description="Disordered" evidence="1">
    <location>
        <begin position="148"/>
        <end position="201"/>
    </location>
</feature>
<name>A0A3Q7F0C5_SOLLC</name>
<reference evidence="3" key="1">
    <citation type="journal article" date="2012" name="Nature">
        <title>The tomato genome sequence provides insights into fleshy fruit evolution.</title>
        <authorList>
            <consortium name="Tomato Genome Consortium"/>
        </authorList>
    </citation>
    <scope>NUCLEOTIDE SEQUENCE [LARGE SCALE GENOMIC DNA]</scope>
    <source>
        <strain evidence="3">cv. Heinz 1706</strain>
    </source>
</reference>
<evidence type="ECO:0000313" key="4">
    <source>
        <dbReference type="Proteomes" id="UP000004994"/>
    </source>
</evidence>
<dbReference type="PaxDb" id="4081-Solyc02g062220.1.1"/>
<feature type="domain" description="Myb/SANT-like" evidence="2">
    <location>
        <begin position="19"/>
        <end position="113"/>
    </location>
</feature>
<evidence type="ECO:0000259" key="2">
    <source>
        <dbReference type="Pfam" id="PF12776"/>
    </source>
</evidence>
<dbReference type="OMA" id="VWAEYIE"/>
<organism evidence="3">
    <name type="scientific">Solanum lycopersicum</name>
    <name type="common">Tomato</name>
    <name type="synonym">Lycopersicon esculentum</name>
    <dbReference type="NCBI Taxonomy" id="4081"/>
    <lineage>
        <taxon>Eukaryota</taxon>
        <taxon>Viridiplantae</taxon>
        <taxon>Streptophyta</taxon>
        <taxon>Embryophyta</taxon>
        <taxon>Tracheophyta</taxon>
        <taxon>Spermatophyta</taxon>
        <taxon>Magnoliopsida</taxon>
        <taxon>eudicotyledons</taxon>
        <taxon>Gunneridae</taxon>
        <taxon>Pentapetalae</taxon>
        <taxon>asterids</taxon>
        <taxon>lamiids</taxon>
        <taxon>Solanales</taxon>
        <taxon>Solanaceae</taxon>
        <taxon>Solanoideae</taxon>
        <taxon>Solaneae</taxon>
        <taxon>Solanum</taxon>
        <taxon>Solanum subgen. Lycopersicon</taxon>
    </lineage>
</organism>
<dbReference type="KEGG" id="sly:138341722"/>
<dbReference type="PANTHER" id="PTHR47584:SF18">
    <property type="entry name" value="MYB_SANT-LIKE DOMAIN-CONTAINING PROTEIN"/>
    <property type="match status" value="1"/>
</dbReference>